<dbReference type="InterPro" id="IPR003680">
    <property type="entry name" value="Flavodoxin_fold"/>
</dbReference>
<proteinExistence type="inferred from homology"/>
<keyword evidence="9" id="KW-1185">Reference proteome</keyword>
<comment type="similarity">
    <text evidence="6">Belongs to the azoreductase type 1 family.</text>
</comment>
<evidence type="ECO:0000256" key="5">
    <source>
        <dbReference type="ARBA" id="ARBA00048542"/>
    </source>
</evidence>
<keyword evidence="1 6" id="KW-0285">Flavoprotein</keyword>
<evidence type="ECO:0000256" key="6">
    <source>
        <dbReference type="HAMAP-Rule" id="MF_01216"/>
    </source>
</evidence>
<gene>
    <name evidence="6 8" type="primary">azoR</name>
    <name evidence="8" type="ORF">GCM10007304_12760</name>
</gene>
<dbReference type="Pfam" id="PF02525">
    <property type="entry name" value="Flavodoxin_2"/>
    <property type="match status" value="1"/>
</dbReference>
<dbReference type="SUPFAM" id="SSF52218">
    <property type="entry name" value="Flavoproteins"/>
    <property type="match status" value="1"/>
</dbReference>
<dbReference type="GO" id="GO:0016652">
    <property type="term" value="F:oxidoreductase activity, acting on NAD(P)H as acceptor"/>
    <property type="evidence" value="ECO:0007669"/>
    <property type="project" value="UniProtKB-UniRule"/>
</dbReference>
<dbReference type="PANTHER" id="PTHR43741:SF4">
    <property type="entry name" value="FMN-DEPENDENT NADH:QUINONE OXIDOREDUCTASE"/>
    <property type="match status" value="1"/>
</dbReference>
<dbReference type="GO" id="GO:0016655">
    <property type="term" value="F:oxidoreductase activity, acting on NAD(P)H, quinone or similar compound as acceptor"/>
    <property type="evidence" value="ECO:0007669"/>
    <property type="project" value="InterPro"/>
</dbReference>
<evidence type="ECO:0000256" key="4">
    <source>
        <dbReference type="ARBA" id="ARBA00023027"/>
    </source>
</evidence>
<evidence type="ECO:0000259" key="7">
    <source>
        <dbReference type="Pfam" id="PF02525"/>
    </source>
</evidence>
<comment type="catalytic activity">
    <reaction evidence="5">
        <text>N,N-dimethyl-1,4-phenylenediamine + anthranilate + 2 NAD(+) = 2-(4-dimethylaminophenyl)diazenylbenzoate + 2 NADH + 2 H(+)</text>
        <dbReference type="Rhea" id="RHEA:55872"/>
        <dbReference type="ChEBI" id="CHEBI:15378"/>
        <dbReference type="ChEBI" id="CHEBI:15783"/>
        <dbReference type="ChEBI" id="CHEBI:16567"/>
        <dbReference type="ChEBI" id="CHEBI:57540"/>
        <dbReference type="ChEBI" id="CHEBI:57945"/>
        <dbReference type="ChEBI" id="CHEBI:71579"/>
        <dbReference type="EC" id="1.7.1.17"/>
    </reaction>
    <physiologicalReaction direction="right-to-left" evidence="5">
        <dbReference type="Rhea" id="RHEA:55874"/>
    </physiologicalReaction>
</comment>
<sequence length="216" mass="23129">MPVLLHLDSSADLQRSTSRGLTSHFAEEWSAQGRGHTVVRRDLHVDALPHLPSSALHWPPRLRTTEESVDPAAEALQTELIDEVIAADVVVVGAPMYNWSMPSTLKAWIDYLHVPGVTTPFDGPTKPLEGTPIVVVSSRGNTYADGTPGAGTDFVVPTLQHVFGTVFGMDVHVVLAEWTLAGRVPAMAPLIGDARQSLSAARDQVSELATTLSARG</sequence>
<dbReference type="EC" id="1.7.1.17" evidence="6"/>
<feature type="binding site" evidence="6">
    <location>
        <position position="10"/>
    </location>
    <ligand>
        <name>FMN</name>
        <dbReference type="ChEBI" id="CHEBI:58210"/>
    </ligand>
</feature>
<comment type="caution">
    <text evidence="8">The sequence shown here is derived from an EMBL/GenBank/DDBJ whole genome shotgun (WGS) entry which is preliminary data.</text>
</comment>
<comment type="catalytic activity">
    <reaction evidence="6">
        <text>2 a quinone + NADH + H(+) = 2 a 1,4-benzosemiquinone + NAD(+)</text>
        <dbReference type="Rhea" id="RHEA:65952"/>
        <dbReference type="ChEBI" id="CHEBI:15378"/>
        <dbReference type="ChEBI" id="CHEBI:57540"/>
        <dbReference type="ChEBI" id="CHEBI:57945"/>
        <dbReference type="ChEBI" id="CHEBI:132124"/>
        <dbReference type="ChEBI" id="CHEBI:134225"/>
    </reaction>
</comment>
<dbReference type="RefSeq" id="WP_188543794.1">
    <property type="nucleotide sequence ID" value="NZ_BMCU01000001.1"/>
</dbReference>
<evidence type="ECO:0000256" key="2">
    <source>
        <dbReference type="ARBA" id="ARBA00022643"/>
    </source>
</evidence>
<keyword evidence="4 6" id="KW-0520">NAD</keyword>
<dbReference type="GO" id="GO:0010181">
    <property type="term" value="F:FMN binding"/>
    <property type="evidence" value="ECO:0007669"/>
    <property type="project" value="UniProtKB-UniRule"/>
</dbReference>
<comment type="function">
    <text evidence="6">Also exhibits azoreductase activity. Catalyzes the reductive cleavage of the azo bond in aromatic azo compounds to the corresponding amines.</text>
</comment>
<comment type="function">
    <text evidence="6">Quinone reductase that provides resistance to thiol-specific stress caused by electrophilic quinones.</text>
</comment>
<dbReference type="EC" id="1.6.5.-" evidence="6"/>
<comment type="cofactor">
    <cofactor evidence="6">
        <name>FMN</name>
        <dbReference type="ChEBI" id="CHEBI:58210"/>
    </cofactor>
    <text evidence="6">Binds 1 FMN per subunit.</text>
</comment>
<comment type="subunit">
    <text evidence="6">Homodimer.</text>
</comment>
<dbReference type="HAMAP" id="MF_01216">
    <property type="entry name" value="Azoreductase_type1"/>
    <property type="match status" value="1"/>
</dbReference>
<evidence type="ECO:0000256" key="1">
    <source>
        <dbReference type="ARBA" id="ARBA00022630"/>
    </source>
</evidence>
<name>A0A917FQR2_9NOCA</name>
<feature type="domain" description="Flavodoxin-like fold" evidence="7">
    <location>
        <begin position="4"/>
        <end position="182"/>
    </location>
</feature>
<keyword evidence="3 6" id="KW-0560">Oxidoreductase</keyword>
<dbReference type="InterPro" id="IPR050104">
    <property type="entry name" value="FMN-dep_NADH:Q_OxRdtase_AzoR1"/>
</dbReference>
<reference evidence="8" key="1">
    <citation type="journal article" date="2014" name="Int. J. Syst. Evol. Microbiol.">
        <title>Complete genome sequence of Corynebacterium casei LMG S-19264T (=DSM 44701T), isolated from a smear-ripened cheese.</title>
        <authorList>
            <consortium name="US DOE Joint Genome Institute (JGI-PGF)"/>
            <person name="Walter F."/>
            <person name="Albersmeier A."/>
            <person name="Kalinowski J."/>
            <person name="Ruckert C."/>
        </authorList>
    </citation>
    <scope>NUCLEOTIDE SEQUENCE</scope>
    <source>
        <strain evidence="8">CCM 7905</strain>
    </source>
</reference>
<feature type="binding site" evidence="6">
    <location>
        <begin position="16"/>
        <end position="18"/>
    </location>
    <ligand>
        <name>FMN</name>
        <dbReference type="ChEBI" id="CHEBI:58210"/>
    </ligand>
</feature>
<comment type="caution">
    <text evidence="6">Lacks conserved residue(s) required for the propagation of feature annotation.</text>
</comment>
<protein>
    <recommendedName>
        <fullName evidence="6">FMN dependent NADH:quinone oxidoreductase</fullName>
        <ecNumber evidence="6">1.6.5.-</ecNumber>
    </recommendedName>
    <alternativeName>
        <fullName evidence="6">Azo-dye reductase</fullName>
    </alternativeName>
    <alternativeName>
        <fullName evidence="6">FMN-dependent NADH-azo compound oxidoreductase</fullName>
    </alternativeName>
    <alternativeName>
        <fullName evidence="6">FMN-dependent NADH-azoreductase</fullName>
        <ecNumber evidence="6">1.7.1.17</ecNumber>
    </alternativeName>
</protein>
<dbReference type="GO" id="GO:0009055">
    <property type="term" value="F:electron transfer activity"/>
    <property type="evidence" value="ECO:0007669"/>
    <property type="project" value="UniProtKB-UniRule"/>
</dbReference>
<organism evidence="8 9">
    <name type="scientific">Rhodococcoides trifolii</name>
    <dbReference type="NCBI Taxonomy" id="908250"/>
    <lineage>
        <taxon>Bacteria</taxon>
        <taxon>Bacillati</taxon>
        <taxon>Actinomycetota</taxon>
        <taxon>Actinomycetes</taxon>
        <taxon>Mycobacteriales</taxon>
        <taxon>Nocardiaceae</taxon>
        <taxon>Rhodococcoides</taxon>
    </lineage>
</organism>
<dbReference type="InterPro" id="IPR029039">
    <property type="entry name" value="Flavoprotein-like_sf"/>
</dbReference>
<dbReference type="EMBL" id="BMCU01000001">
    <property type="protein sequence ID" value="GGG00271.1"/>
    <property type="molecule type" value="Genomic_DNA"/>
</dbReference>
<dbReference type="Proteomes" id="UP000654257">
    <property type="component" value="Unassembled WGS sequence"/>
</dbReference>
<accession>A0A917FQR2</accession>
<keyword evidence="2 6" id="KW-0288">FMN</keyword>
<dbReference type="AlphaFoldDB" id="A0A917FQR2"/>
<reference evidence="8" key="2">
    <citation type="submission" date="2020-09" db="EMBL/GenBank/DDBJ databases">
        <authorList>
            <person name="Sun Q."/>
            <person name="Sedlacek I."/>
        </authorList>
    </citation>
    <scope>NUCLEOTIDE SEQUENCE</scope>
    <source>
        <strain evidence="8">CCM 7905</strain>
    </source>
</reference>
<dbReference type="Gene3D" id="3.40.50.360">
    <property type="match status" value="1"/>
</dbReference>
<dbReference type="PANTHER" id="PTHR43741">
    <property type="entry name" value="FMN-DEPENDENT NADH-AZOREDUCTASE 1"/>
    <property type="match status" value="1"/>
</dbReference>
<evidence type="ECO:0000256" key="3">
    <source>
        <dbReference type="ARBA" id="ARBA00023002"/>
    </source>
</evidence>
<evidence type="ECO:0000313" key="8">
    <source>
        <dbReference type="EMBL" id="GGG00271.1"/>
    </source>
</evidence>
<dbReference type="InterPro" id="IPR023048">
    <property type="entry name" value="NADH:quinone_OxRdtase_FMN_depd"/>
</dbReference>
<evidence type="ECO:0000313" key="9">
    <source>
        <dbReference type="Proteomes" id="UP000654257"/>
    </source>
</evidence>